<gene>
    <name evidence="1" type="ORF">PDIGIT_LOCUS11885</name>
</gene>
<dbReference type="AlphaFoldDB" id="A0A9W4XV16"/>
<dbReference type="Proteomes" id="UP001152607">
    <property type="component" value="Unassembled WGS sequence"/>
</dbReference>
<protein>
    <submittedName>
        <fullName evidence="1">Uncharacterized protein</fullName>
    </submittedName>
</protein>
<evidence type="ECO:0000313" key="1">
    <source>
        <dbReference type="EMBL" id="CAI6338751.1"/>
    </source>
</evidence>
<keyword evidence="2" id="KW-1185">Reference proteome</keyword>
<evidence type="ECO:0000313" key="2">
    <source>
        <dbReference type="Proteomes" id="UP001152607"/>
    </source>
</evidence>
<sequence length="90" mass="10758">MYCGLKRYCCSNYLVNKRKPSDWVPIDCCSRTVIITDLIYLARKIRPFTGIRSENFSRVGIQWHSALLHESMFRVWRCCHRCCYRCSVRS</sequence>
<organism evidence="1 2">
    <name type="scientific">Periconia digitata</name>
    <dbReference type="NCBI Taxonomy" id="1303443"/>
    <lineage>
        <taxon>Eukaryota</taxon>
        <taxon>Fungi</taxon>
        <taxon>Dikarya</taxon>
        <taxon>Ascomycota</taxon>
        <taxon>Pezizomycotina</taxon>
        <taxon>Dothideomycetes</taxon>
        <taxon>Pleosporomycetidae</taxon>
        <taxon>Pleosporales</taxon>
        <taxon>Massarineae</taxon>
        <taxon>Periconiaceae</taxon>
        <taxon>Periconia</taxon>
    </lineage>
</organism>
<dbReference type="EMBL" id="CAOQHR010000008">
    <property type="protein sequence ID" value="CAI6338751.1"/>
    <property type="molecule type" value="Genomic_DNA"/>
</dbReference>
<reference evidence="1" key="1">
    <citation type="submission" date="2023-01" db="EMBL/GenBank/DDBJ databases">
        <authorList>
            <person name="Van Ghelder C."/>
            <person name="Rancurel C."/>
        </authorList>
    </citation>
    <scope>NUCLEOTIDE SEQUENCE</scope>
    <source>
        <strain evidence="1">CNCM I-4278</strain>
    </source>
</reference>
<accession>A0A9W4XV16</accession>
<proteinExistence type="predicted"/>
<comment type="caution">
    <text evidence="1">The sequence shown here is derived from an EMBL/GenBank/DDBJ whole genome shotgun (WGS) entry which is preliminary data.</text>
</comment>
<name>A0A9W4XV16_9PLEO</name>